<dbReference type="Proteomes" id="UP000789860">
    <property type="component" value="Unassembled WGS sequence"/>
</dbReference>
<sequence>RKLSHSFTSHIKIIHVPTSKTVYAICKWYLQKYGEAYAMENTHCINKKDRLRPHFLNCLNLKEAISNDEYKKLIEITKPSKKKSKTLSESSSSKLINSQ</sequence>
<comment type="caution">
    <text evidence="1">The sequence shown here is derived from an EMBL/GenBank/DDBJ whole genome shotgun (WGS) entry which is preliminary data.</text>
</comment>
<evidence type="ECO:0000313" key="2">
    <source>
        <dbReference type="Proteomes" id="UP000789860"/>
    </source>
</evidence>
<organism evidence="1 2">
    <name type="scientific">Scutellospora calospora</name>
    <dbReference type="NCBI Taxonomy" id="85575"/>
    <lineage>
        <taxon>Eukaryota</taxon>
        <taxon>Fungi</taxon>
        <taxon>Fungi incertae sedis</taxon>
        <taxon>Mucoromycota</taxon>
        <taxon>Glomeromycotina</taxon>
        <taxon>Glomeromycetes</taxon>
        <taxon>Diversisporales</taxon>
        <taxon>Gigasporaceae</taxon>
        <taxon>Scutellospora</taxon>
    </lineage>
</organism>
<feature type="non-terminal residue" evidence="1">
    <location>
        <position position="1"/>
    </location>
</feature>
<keyword evidence="2" id="KW-1185">Reference proteome</keyword>
<feature type="non-terminal residue" evidence="1">
    <location>
        <position position="99"/>
    </location>
</feature>
<evidence type="ECO:0000313" key="1">
    <source>
        <dbReference type="EMBL" id="CAG8702567.1"/>
    </source>
</evidence>
<protein>
    <submittedName>
        <fullName evidence="1">6937_t:CDS:1</fullName>
    </submittedName>
</protein>
<accession>A0ACA9PCL5</accession>
<reference evidence="1" key="1">
    <citation type="submission" date="2021-06" db="EMBL/GenBank/DDBJ databases">
        <authorList>
            <person name="Kallberg Y."/>
            <person name="Tangrot J."/>
            <person name="Rosling A."/>
        </authorList>
    </citation>
    <scope>NUCLEOTIDE SEQUENCE</scope>
    <source>
        <strain evidence="1">AU212A</strain>
    </source>
</reference>
<proteinExistence type="predicted"/>
<dbReference type="EMBL" id="CAJVPM010040112">
    <property type="protein sequence ID" value="CAG8702567.1"/>
    <property type="molecule type" value="Genomic_DNA"/>
</dbReference>
<gene>
    <name evidence="1" type="ORF">SCALOS_LOCUS10554</name>
</gene>
<name>A0ACA9PCL5_9GLOM</name>